<evidence type="ECO:0000256" key="1">
    <source>
        <dbReference type="ARBA" id="ARBA00022490"/>
    </source>
</evidence>
<evidence type="ECO:0000256" key="4">
    <source>
        <dbReference type="ARBA" id="ARBA00023125"/>
    </source>
</evidence>
<dbReference type="GO" id="GO:0003677">
    <property type="term" value="F:DNA binding"/>
    <property type="evidence" value="ECO:0007669"/>
    <property type="project" value="UniProtKB-KW"/>
</dbReference>
<dbReference type="GO" id="GO:0045893">
    <property type="term" value="P:positive regulation of DNA-templated transcription"/>
    <property type="evidence" value="ECO:0007669"/>
    <property type="project" value="InterPro"/>
</dbReference>
<keyword evidence="7" id="KW-0804">Transcription</keyword>
<keyword evidence="1" id="KW-0963">Cytoplasm</keyword>
<comment type="function">
    <text evidence="8">Functions in complex with FlhC as a master transcriptional regulator that regulates transcription of several flagellar and non-flagellar operons by binding to their promoter region. Activates expression of class 2 flagellar genes, including fliA, which is a flagellum-specific sigma factor that turns on the class 3 genes. Also regulates genes whose products function in a variety of physiological pathways.</text>
</comment>
<evidence type="ECO:0000256" key="3">
    <source>
        <dbReference type="ARBA" id="ARBA00023015"/>
    </source>
</evidence>
<evidence type="ECO:0000256" key="6">
    <source>
        <dbReference type="ARBA" id="ARBA00023159"/>
    </source>
</evidence>
<evidence type="ECO:0000256" key="7">
    <source>
        <dbReference type="ARBA" id="ARBA00023163"/>
    </source>
</evidence>
<dbReference type="Pfam" id="PF05247">
    <property type="entry name" value="FlhD"/>
    <property type="match status" value="1"/>
</dbReference>
<dbReference type="GO" id="GO:0044780">
    <property type="term" value="P:bacterial-type flagellum assembly"/>
    <property type="evidence" value="ECO:0007669"/>
    <property type="project" value="InterPro"/>
</dbReference>
<protein>
    <submittedName>
        <fullName evidence="9">Transcriptional activator FlhD</fullName>
    </submittedName>
</protein>
<keyword evidence="6" id="KW-0010">Activator</keyword>
<organism evidence="9 10">
    <name type="scientific">Caballeronia sordidicola</name>
    <name type="common">Burkholderia sordidicola</name>
    <dbReference type="NCBI Taxonomy" id="196367"/>
    <lineage>
        <taxon>Bacteria</taxon>
        <taxon>Pseudomonadati</taxon>
        <taxon>Pseudomonadota</taxon>
        <taxon>Betaproteobacteria</taxon>
        <taxon>Burkholderiales</taxon>
        <taxon>Burkholderiaceae</taxon>
        <taxon>Caballeronia</taxon>
    </lineage>
</organism>
<gene>
    <name evidence="9" type="ORF">AWB64_05333</name>
</gene>
<dbReference type="InterPro" id="IPR023559">
    <property type="entry name" value="Flagellar_FlhD"/>
</dbReference>
<dbReference type="Gene3D" id="1.10.4000.10">
    <property type="entry name" value="Flagellar transcriptional activator FlhD"/>
    <property type="match status" value="1"/>
</dbReference>
<sequence length="75" mass="7982">MLRADRAVGEARLGLSGQVAAILIDLSMAQIVKLAAAPHLLCAFRFDDRSMLSSLSRADEHAKAEPAESLLALAH</sequence>
<proteinExistence type="predicted"/>
<name>A0A158I2Q2_CABSO</name>
<evidence type="ECO:0000313" key="10">
    <source>
        <dbReference type="Proteomes" id="UP000054893"/>
    </source>
</evidence>
<dbReference type="Proteomes" id="UP000054893">
    <property type="component" value="Unassembled WGS sequence"/>
</dbReference>
<evidence type="ECO:0000256" key="2">
    <source>
        <dbReference type="ARBA" id="ARBA00022795"/>
    </source>
</evidence>
<evidence type="ECO:0000256" key="8">
    <source>
        <dbReference type="ARBA" id="ARBA00025431"/>
    </source>
</evidence>
<dbReference type="SUPFAM" id="SSF63592">
    <property type="entry name" value="Flagellar transcriptional activator FlhD"/>
    <property type="match status" value="1"/>
</dbReference>
<evidence type="ECO:0000313" key="9">
    <source>
        <dbReference type="EMBL" id="SAL50411.1"/>
    </source>
</evidence>
<evidence type="ECO:0000256" key="5">
    <source>
        <dbReference type="ARBA" id="ARBA00023157"/>
    </source>
</evidence>
<dbReference type="EMBL" id="FCOC02000023">
    <property type="protein sequence ID" value="SAL50411.1"/>
    <property type="molecule type" value="Genomic_DNA"/>
</dbReference>
<keyword evidence="3" id="KW-0805">Transcription regulation</keyword>
<keyword evidence="2" id="KW-1005">Bacterial flagellum biogenesis</keyword>
<accession>A0A158I2Q2</accession>
<keyword evidence="4" id="KW-0238">DNA-binding</keyword>
<keyword evidence="5" id="KW-1015">Disulfide bond</keyword>
<reference evidence="9 10" key="1">
    <citation type="submission" date="2016-01" db="EMBL/GenBank/DDBJ databases">
        <authorList>
            <person name="Oliw E.H."/>
        </authorList>
    </citation>
    <scope>NUCLEOTIDE SEQUENCE [LARGE SCALE GENOMIC DNA]</scope>
    <source>
        <strain evidence="9">LMG 22029</strain>
    </source>
</reference>
<dbReference type="InterPro" id="IPR036194">
    <property type="entry name" value="FlhD_sf"/>
</dbReference>
<dbReference type="AlphaFoldDB" id="A0A158I2Q2"/>